<name>K9VEV4_9CYAN</name>
<dbReference type="HOGENOM" id="CLU_2650981_0_0_3"/>
<organism evidence="1 2">
    <name type="scientific">Phormidium nigroviride PCC 7112</name>
    <dbReference type="NCBI Taxonomy" id="179408"/>
    <lineage>
        <taxon>Bacteria</taxon>
        <taxon>Bacillati</taxon>
        <taxon>Cyanobacteriota</taxon>
        <taxon>Cyanophyceae</taxon>
        <taxon>Oscillatoriophycideae</taxon>
        <taxon>Oscillatoriales</taxon>
        <taxon>Oscillatoriaceae</taxon>
        <taxon>Phormidium</taxon>
    </lineage>
</organism>
<sequence length="76" mass="8632" precursor="true">MKRTVLFSSTILAIITVLELSQASKALPTPSTVKITVNESVETPFDFNQSTWRRCRDRDGGKYPCPRFILPQESEE</sequence>
<dbReference type="OrthoDB" id="465451at2"/>
<keyword evidence="2" id="KW-1185">Reference proteome</keyword>
<accession>K9VEV4</accession>
<dbReference type="RefSeq" id="WP_015175922.1">
    <property type="nucleotide sequence ID" value="NC_019729.1"/>
</dbReference>
<dbReference type="KEGG" id="oni:Osc7112_2153"/>
<dbReference type="NCBIfam" id="NF040661">
    <property type="entry name" value="Osc7112_2153fam"/>
    <property type="match status" value="1"/>
</dbReference>
<dbReference type="eggNOG" id="ENOG50343R6">
    <property type="taxonomic scope" value="Bacteria"/>
</dbReference>
<protein>
    <submittedName>
        <fullName evidence="1">Uncharacterized protein</fullName>
    </submittedName>
</protein>
<gene>
    <name evidence="1" type="ORF">Osc7112_2153</name>
</gene>
<dbReference type="EMBL" id="CP003614">
    <property type="protein sequence ID" value="AFZ06618.1"/>
    <property type="molecule type" value="Genomic_DNA"/>
</dbReference>
<proteinExistence type="predicted"/>
<evidence type="ECO:0000313" key="2">
    <source>
        <dbReference type="Proteomes" id="UP000010478"/>
    </source>
</evidence>
<dbReference type="Proteomes" id="UP000010478">
    <property type="component" value="Chromosome"/>
</dbReference>
<evidence type="ECO:0000313" key="1">
    <source>
        <dbReference type="EMBL" id="AFZ06618.1"/>
    </source>
</evidence>
<dbReference type="AlphaFoldDB" id="K9VEV4"/>
<reference evidence="1 2" key="1">
    <citation type="submission" date="2012-05" db="EMBL/GenBank/DDBJ databases">
        <title>Finished chromosome of genome of Oscillatoria sp. PCC 7112.</title>
        <authorList>
            <consortium name="US DOE Joint Genome Institute"/>
            <person name="Gugger M."/>
            <person name="Coursin T."/>
            <person name="Rippka R."/>
            <person name="Tandeau De Marsac N."/>
            <person name="Huntemann M."/>
            <person name="Wei C.-L."/>
            <person name="Han J."/>
            <person name="Detter J.C."/>
            <person name="Han C."/>
            <person name="Tapia R."/>
            <person name="Davenport K."/>
            <person name="Daligault H."/>
            <person name="Erkkila T."/>
            <person name="Gu W."/>
            <person name="Munk A.C.C."/>
            <person name="Teshima H."/>
            <person name="Xu Y."/>
            <person name="Chain P."/>
            <person name="Chen A."/>
            <person name="Krypides N."/>
            <person name="Mavromatis K."/>
            <person name="Markowitz V."/>
            <person name="Szeto E."/>
            <person name="Ivanova N."/>
            <person name="Mikhailova N."/>
            <person name="Ovchinnikova G."/>
            <person name="Pagani I."/>
            <person name="Pati A."/>
            <person name="Goodwin L."/>
            <person name="Peters L."/>
            <person name="Pitluck S."/>
            <person name="Woyke T."/>
            <person name="Kerfeld C."/>
        </authorList>
    </citation>
    <scope>NUCLEOTIDE SEQUENCE [LARGE SCALE GENOMIC DNA]</scope>
    <source>
        <strain evidence="1 2">PCC 7112</strain>
    </source>
</reference>